<reference evidence="4 5" key="1">
    <citation type="journal article" date="2019" name="Nat. Ecol. Evol.">
        <title>Megaphylogeny resolves global patterns of mushroom evolution.</title>
        <authorList>
            <person name="Varga T."/>
            <person name="Krizsan K."/>
            <person name="Foldi C."/>
            <person name="Dima B."/>
            <person name="Sanchez-Garcia M."/>
            <person name="Sanchez-Ramirez S."/>
            <person name="Szollosi G.J."/>
            <person name="Szarkandi J.G."/>
            <person name="Papp V."/>
            <person name="Albert L."/>
            <person name="Andreopoulos W."/>
            <person name="Angelini C."/>
            <person name="Antonin V."/>
            <person name="Barry K.W."/>
            <person name="Bougher N.L."/>
            <person name="Buchanan P."/>
            <person name="Buyck B."/>
            <person name="Bense V."/>
            <person name="Catcheside P."/>
            <person name="Chovatia M."/>
            <person name="Cooper J."/>
            <person name="Damon W."/>
            <person name="Desjardin D."/>
            <person name="Finy P."/>
            <person name="Geml J."/>
            <person name="Haridas S."/>
            <person name="Hughes K."/>
            <person name="Justo A."/>
            <person name="Karasinski D."/>
            <person name="Kautmanova I."/>
            <person name="Kiss B."/>
            <person name="Kocsube S."/>
            <person name="Kotiranta H."/>
            <person name="LaButti K.M."/>
            <person name="Lechner B.E."/>
            <person name="Liimatainen K."/>
            <person name="Lipzen A."/>
            <person name="Lukacs Z."/>
            <person name="Mihaltcheva S."/>
            <person name="Morgado L.N."/>
            <person name="Niskanen T."/>
            <person name="Noordeloos M.E."/>
            <person name="Ohm R.A."/>
            <person name="Ortiz-Santana B."/>
            <person name="Ovrebo C."/>
            <person name="Racz N."/>
            <person name="Riley R."/>
            <person name="Savchenko A."/>
            <person name="Shiryaev A."/>
            <person name="Soop K."/>
            <person name="Spirin V."/>
            <person name="Szebenyi C."/>
            <person name="Tomsovsky M."/>
            <person name="Tulloss R.E."/>
            <person name="Uehling J."/>
            <person name="Grigoriev I.V."/>
            <person name="Vagvolgyi C."/>
            <person name="Papp T."/>
            <person name="Martin F.M."/>
            <person name="Miettinen O."/>
            <person name="Hibbett D.S."/>
            <person name="Nagy L.G."/>
        </authorList>
    </citation>
    <scope>NUCLEOTIDE SEQUENCE [LARGE SCALE GENOMIC DNA]</scope>
    <source>
        <strain evidence="4 5">CBS 121175</strain>
    </source>
</reference>
<dbReference type="Gene3D" id="1.10.472.10">
    <property type="entry name" value="Cyclin-like"/>
    <property type="match status" value="2"/>
</dbReference>
<dbReference type="InterPro" id="IPR006671">
    <property type="entry name" value="Cyclin_N"/>
</dbReference>
<dbReference type="Pfam" id="PF00134">
    <property type="entry name" value="Cyclin_N"/>
    <property type="match status" value="1"/>
</dbReference>
<dbReference type="EMBL" id="ML210147">
    <property type="protein sequence ID" value="TFK29914.1"/>
    <property type="molecule type" value="Genomic_DNA"/>
</dbReference>
<dbReference type="InterPro" id="IPR043198">
    <property type="entry name" value="Cyclin/Ssn8"/>
</dbReference>
<dbReference type="CDD" id="cd20546">
    <property type="entry name" value="CYCLIN_SpCG1C_ScCTK2-like_rpt2"/>
    <property type="match status" value="1"/>
</dbReference>
<feature type="domain" description="Cyclin-like" evidence="3">
    <location>
        <begin position="38"/>
        <end position="139"/>
    </location>
</feature>
<organism evidence="4 5">
    <name type="scientific">Coprinopsis marcescibilis</name>
    <name type="common">Agaric fungus</name>
    <name type="synonym">Psathyrella marcescibilis</name>
    <dbReference type="NCBI Taxonomy" id="230819"/>
    <lineage>
        <taxon>Eukaryota</taxon>
        <taxon>Fungi</taxon>
        <taxon>Dikarya</taxon>
        <taxon>Basidiomycota</taxon>
        <taxon>Agaricomycotina</taxon>
        <taxon>Agaricomycetes</taxon>
        <taxon>Agaricomycetidae</taxon>
        <taxon>Agaricales</taxon>
        <taxon>Agaricineae</taxon>
        <taxon>Psathyrellaceae</taxon>
        <taxon>Coprinopsis</taxon>
    </lineage>
</organism>
<dbReference type="SUPFAM" id="SSF47954">
    <property type="entry name" value="Cyclin-like"/>
    <property type="match status" value="2"/>
</dbReference>
<sequence length="348" mass="38420">MSTATATQQWLFPISALEATPSACTLEKEYYDRAKGVEFLFRLGLSLQLPTSALCTAATWLHRFYMRYSLEEFPRQEVAATCLFLATKTEECGRKLLDVAKIYQAKIQNIADINKIQPDSPEVDDSQKMILATEEVLLEALCFDFVVENPHADLVDLFDSCASEPLVQEYAWSLAHDSYRTPLCVLFPPRIIATACFVLAQRLFDGPNSPSLDARISATSPAAHLPTPPSYKPPSPDATRIVVERYGFTDVELIALADTLSILLEFYAAQDESSFPYLSSISSVVPPTTTTARPRLFVPLAQINAPPPQINPQQVSDENLGRTPRSLHGDRSPEPSNALSPTIKNGIP</sequence>
<feature type="compositionally biased region" description="Polar residues" evidence="2">
    <location>
        <begin position="334"/>
        <end position="348"/>
    </location>
</feature>
<proteinExistence type="inferred from homology"/>
<dbReference type="GO" id="GO:0006357">
    <property type="term" value="P:regulation of transcription by RNA polymerase II"/>
    <property type="evidence" value="ECO:0007669"/>
    <property type="project" value="InterPro"/>
</dbReference>
<feature type="region of interest" description="Disordered" evidence="2">
    <location>
        <begin position="303"/>
        <end position="348"/>
    </location>
</feature>
<evidence type="ECO:0000259" key="3">
    <source>
        <dbReference type="SMART" id="SM00385"/>
    </source>
</evidence>
<accession>A0A5C3LA57</accession>
<dbReference type="SMART" id="SM00385">
    <property type="entry name" value="CYCLIN"/>
    <property type="match status" value="2"/>
</dbReference>
<evidence type="ECO:0000256" key="2">
    <source>
        <dbReference type="SAM" id="MobiDB-lite"/>
    </source>
</evidence>
<keyword evidence="5" id="KW-1185">Reference proteome</keyword>
<evidence type="ECO:0000313" key="4">
    <source>
        <dbReference type="EMBL" id="TFK29914.1"/>
    </source>
</evidence>
<dbReference type="InterPro" id="IPR013763">
    <property type="entry name" value="Cyclin-like_dom"/>
</dbReference>
<gene>
    <name evidence="4" type="ORF">FA15DRAFT_663214</name>
</gene>
<keyword evidence="1" id="KW-0195">Cyclin</keyword>
<dbReference type="OrthoDB" id="25002at2759"/>
<evidence type="ECO:0000313" key="5">
    <source>
        <dbReference type="Proteomes" id="UP000307440"/>
    </source>
</evidence>
<comment type="similarity">
    <text evidence="1">Belongs to the cyclin family.</text>
</comment>
<feature type="domain" description="Cyclin-like" evidence="3">
    <location>
        <begin position="152"/>
        <end position="262"/>
    </location>
</feature>
<dbReference type="InterPro" id="IPR036915">
    <property type="entry name" value="Cyclin-like_sf"/>
</dbReference>
<dbReference type="PANTHER" id="PTHR10026">
    <property type="entry name" value="CYCLIN"/>
    <property type="match status" value="1"/>
</dbReference>
<protein>
    <submittedName>
        <fullName evidence="4">Cyclin-like protein</fullName>
    </submittedName>
</protein>
<dbReference type="STRING" id="230819.A0A5C3LA57"/>
<dbReference type="GO" id="GO:0016538">
    <property type="term" value="F:cyclin-dependent protein serine/threonine kinase regulator activity"/>
    <property type="evidence" value="ECO:0007669"/>
    <property type="project" value="InterPro"/>
</dbReference>
<name>A0A5C3LA57_COPMA</name>
<dbReference type="AlphaFoldDB" id="A0A5C3LA57"/>
<dbReference type="Proteomes" id="UP000307440">
    <property type="component" value="Unassembled WGS sequence"/>
</dbReference>
<evidence type="ECO:0000256" key="1">
    <source>
        <dbReference type="RuleBase" id="RU000383"/>
    </source>
</evidence>